<sequence length="138" mass="14953">MALISWCDGRVFAAAALLAVVVGCSDQPATTEHTTYTLPAINVTIPTTTPPPQYLEDCGVVHKYGPTEEHAVRGSANIDCAEARRVGELWYATPSGRSAGYYVTFENWECIGGNANEYLTRCTRPDSAVVYLRIHNAG</sequence>
<reference evidence="1" key="2">
    <citation type="journal article" date="2022" name="BMC Genomics">
        <title>Comparative genome analysis of mycobacteria focusing on tRNA and non-coding RNA.</title>
        <authorList>
            <person name="Behra P.R.K."/>
            <person name="Pettersson B.M.F."/>
            <person name="Ramesh M."/>
            <person name="Das S."/>
            <person name="Dasgupta S."/>
            <person name="Kirsebom L.A."/>
        </authorList>
    </citation>
    <scope>NUCLEOTIDE SEQUENCE</scope>
    <source>
        <strain evidence="1">DSM 44242</strain>
    </source>
</reference>
<reference evidence="1" key="1">
    <citation type="submission" date="2020-07" db="EMBL/GenBank/DDBJ databases">
        <authorList>
            <person name="Pettersson B.M.F."/>
            <person name="Behra P.R.K."/>
            <person name="Ramesh M."/>
            <person name="Das S."/>
            <person name="Dasgupta S."/>
            <person name="Kirsebom L.A."/>
        </authorList>
    </citation>
    <scope>NUCLEOTIDE SEQUENCE</scope>
    <source>
        <strain evidence="1">DSM 44242</strain>
    </source>
</reference>
<dbReference type="RefSeq" id="WP_036447817.1">
    <property type="nucleotide sequence ID" value="NZ_JACKVC010000009.1"/>
</dbReference>
<evidence type="ECO:0000313" key="1">
    <source>
        <dbReference type="EMBL" id="MCV7387013.1"/>
    </source>
</evidence>
<gene>
    <name evidence="1" type="ORF">H5P34_02975</name>
</gene>
<protein>
    <submittedName>
        <fullName evidence="1">Uncharacterized protein</fullName>
    </submittedName>
</protein>
<dbReference type="AlphaFoldDB" id="A0AAW5SYN0"/>
<organism evidence="1 2">
    <name type="scientific">Mycolicibacterium porcinum</name>
    <dbReference type="NCBI Taxonomy" id="39693"/>
    <lineage>
        <taxon>Bacteria</taxon>
        <taxon>Bacillati</taxon>
        <taxon>Actinomycetota</taxon>
        <taxon>Actinomycetes</taxon>
        <taxon>Mycobacteriales</taxon>
        <taxon>Mycobacteriaceae</taxon>
        <taxon>Mycolicibacterium</taxon>
    </lineage>
</organism>
<dbReference type="Proteomes" id="UP001141659">
    <property type="component" value="Unassembled WGS sequence"/>
</dbReference>
<proteinExistence type="predicted"/>
<accession>A0AAW5SYN0</accession>
<name>A0AAW5SYN0_9MYCO</name>
<evidence type="ECO:0000313" key="2">
    <source>
        <dbReference type="Proteomes" id="UP001141659"/>
    </source>
</evidence>
<dbReference type="EMBL" id="JACKVC010000009">
    <property type="protein sequence ID" value="MCV7387013.1"/>
    <property type="molecule type" value="Genomic_DNA"/>
</dbReference>
<comment type="caution">
    <text evidence="1">The sequence shown here is derived from an EMBL/GenBank/DDBJ whole genome shotgun (WGS) entry which is preliminary data.</text>
</comment>